<comment type="caution">
    <text evidence="2">The sequence shown here is derived from an EMBL/GenBank/DDBJ whole genome shotgun (WGS) entry which is preliminary data.</text>
</comment>
<name>A0A1X3H8R9_9BRAD</name>
<dbReference type="InterPro" id="IPR010982">
    <property type="entry name" value="Lambda_DNA-bd_dom_sf"/>
</dbReference>
<dbReference type="OrthoDB" id="7305227at2"/>
<dbReference type="SMART" id="SM00530">
    <property type="entry name" value="HTH_XRE"/>
    <property type="match status" value="1"/>
</dbReference>
<accession>A0A1X3H8R9</accession>
<protein>
    <recommendedName>
        <fullName evidence="1">HTH cro/C1-type domain-containing protein</fullName>
    </recommendedName>
</protein>
<sequence length="81" mass="8340">MLTTGNQLRAARALAGMDQASLAAAANISPNTVSAMEKRGAEMLTSGLDTIRAIMTALEAAGIEFLNHGQPGVRLRAKSTG</sequence>
<reference evidence="2 3" key="1">
    <citation type="submission" date="2017-03" db="EMBL/GenBank/DDBJ databases">
        <title>Whole genome sequences of fourteen strains of Bradyrhizobium canariense and one strain of Bradyrhizobium japonicum isolated from Lupinus (Papilionoideae: Genisteae) species in Algeria.</title>
        <authorList>
            <person name="Crovadore J."/>
            <person name="Chekireb D."/>
            <person name="Brachmann A."/>
            <person name="Chablais R."/>
            <person name="Cochard B."/>
            <person name="Lefort F."/>
        </authorList>
    </citation>
    <scope>NUCLEOTIDE SEQUENCE [LARGE SCALE GENOMIC DNA]</scope>
    <source>
        <strain evidence="2 3">UBMA195</strain>
    </source>
</reference>
<dbReference type="Gene3D" id="1.10.260.40">
    <property type="entry name" value="lambda repressor-like DNA-binding domains"/>
    <property type="match status" value="1"/>
</dbReference>
<dbReference type="InterPro" id="IPR001387">
    <property type="entry name" value="Cro/C1-type_HTH"/>
</dbReference>
<dbReference type="AlphaFoldDB" id="A0A1X3H8R9"/>
<dbReference type="CDD" id="cd00093">
    <property type="entry name" value="HTH_XRE"/>
    <property type="match status" value="1"/>
</dbReference>
<dbReference type="SUPFAM" id="SSF47413">
    <property type="entry name" value="lambda repressor-like DNA-binding domains"/>
    <property type="match status" value="1"/>
</dbReference>
<proteinExistence type="predicted"/>
<evidence type="ECO:0000259" key="1">
    <source>
        <dbReference type="PROSITE" id="PS50943"/>
    </source>
</evidence>
<dbReference type="PROSITE" id="PS50943">
    <property type="entry name" value="HTH_CROC1"/>
    <property type="match status" value="1"/>
</dbReference>
<organism evidence="2 3">
    <name type="scientific">Bradyrhizobium canariense</name>
    <dbReference type="NCBI Taxonomy" id="255045"/>
    <lineage>
        <taxon>Bacteria</taxon>
        <taxon>Pseudomonadati</taxon>
        <taxon>Pseudomonadota</taxon>
        <taxon>Alphaproteobacteria</taxon>
        <taxon>Hyphomicrobiales</taxon>
        <taxon>Nitrobacteraceae</taxon>
        <taxon>Bradyrhizobium</taxon>
    </lineage>
</organism>
<feature type="domain" description="HTH cro/C1-type" evidence="1">
    <location>
        <begin position="8"/>
        <end position="65"/>
    </location>
</feature>
<evidence type="ECO:0000313" key="3">
    <source>
        <dbReference type="Proteomes" id="UP000193553"/>
    </source>
</evidence>
<dbReference type="Pfam" id="PF01381">
    <property type="entry name" value="HTH_3"/>
    <property type="match status" value="1"/>
</dbReference>
<gene>
    <name evidence="2" type="ORF">BSZ18_13015</name>
</gene>
<dbReference type="EMBL" id="NAFI01000166">
    <property type="protein sequence ID" value="OSJ12441.1"/>
    <property type="molecule type" value="Genomic_DNA"/>
</dbReference>
<dbReference type="RefSeq" id="WP_085359719.1">
    <property type="nucleotide sequence ID" value="NZ_NAFD01000183.1"/>
</dbReference>
<dbReference type="Proteomes" id="UP000193553">
    <property type="component" value="Unassembled WGS sequence"/>
</dbReference>
<dbReference type="GO" id="GO:0003677">
    <property type="term" value="F:DNA binding"/>
    <property type="evidence" value="ECO:0007669"/>
    <property type="project" value="InterPro"/>
</dbReference>
<evidence type="ECO:0000313" key="2">
    <source>
        <dbReference type="EMBL" id="OSJ12441.1"/>
    </source>
</evidence>